<reference evidence="3 4" key="1">
    <citation type="submission" date="2024-01" db="EMBL/GenBank/DDBJ databases">
        <title>Genome assemblies of Stephania.</title>
        <authorList>
            <person name="Yang L."/>
        </authorList>
    </citation>
    <scope>NUCLEOTIDE SEQUENCE [LARGE SCALE GENOMIC DNA]</scope>
    <source>
        <strain evidence="3">QJT</strain>
        <tissue evidence="3">Leaf</tissue>
    </source>
</reference>
<feature type="compositionally biased region" description="Basic residues" evidence="1">
    <location>
        <begin position="89"/>
        <end position="108"/>
    </location>
</feature>
<name>A0AAP0HIZ5_9MAGN</name>
<dbReference type="AlphaFoldDB" id="A0AAP0HIZ5"/>
<organism evidence="3 4">
    <name type="scientific">Stephania japonica</name>
    <dbReference type="NCBI Taxonomy" id="461633"/>
    <lineage>
        <taxon>Eukaryota</taxon>
        <taxon>Viridiplantae</taxon>
        <taxon>Streptophyta</taxon>
        <taxon>Embryophyta</taxon>
        <taxon>Tracheophyta</taxon>
        <taxon>Spermatophyta</taxon>
        <taxon>Magnoliopsida</taxon>
        <taxon>Ranunculales</taxon>
        <taxon>Menispermaceae</taxon>
        <taxon>Menispermoideae</taxon>
        <taxon>Cissampelideae</taxon>
        <taxon>Stephania</taxon>
    </lineage>
</organism>
<protein>
    <recommendedName>
        <fullName evidence="5">Secreted protein</fullName>
    </recommendedName>
</protein>
<accession>A0AAP0HIZ5</accession>
<evidence type="ECO:0000256" key="1">
    <source>
        <dbReference type="SAM" id="MobiDB-lite"/>
    </source>
</evidence>
<keyword evidence="2" id="KW-0732">Signal</keyword>
<proteinExistence type="predicted"/>
<evidence type="ECO:0000313" key="3">
    <source>
        <dbReference type="EMBL" id="KAK9090238.1"/>
    </source>
</evidence>
<sequence length="108" mass="12461">MLFGLLLLCVLCDGGGGELGHGREFEIVRGGRRYVSSPHPPNSISEERKKEMRKKSGKKNTGRLLFERNEEEERGEPGRFGSTGSARFTLKRKKKRENKEKWKRKSRK</sequence>
<gene>
    <name evidence="3" type="ORF">Sjap_023415</name>
</gene>
<feature type="chain" id="PRO_5042927060" description="Secreted protein" evidence="2">
    <location>
        <begin position="18"/>
        <end position="108"/>
    </location>
</feature>
<evidence type="ECO:0000313" key="4">
    <source>
        <dbReference type="Proteomes" id="UP001417504"/>
    </source>
</evidence>
<comment type="caution">
    <text evidence="3">The sequence shown here is derived from an EMBL/GenBank/DDBJ whole genome shotgun (WGS) entry which is preliminary data.</text>
</comment>
<feature type="compositionally biased region" description="Basic residues" evidence="1">
    <location>
        <begin position="51"/>
        <end position="61"/>
    </location>
</feature>
<evidence type="ECO:0000256" key="2">
    <source>
        <dbReference type="SAM" id="SignalP"/>
    </source>
</evidence>
<feature type="region of interest" description="Disordered" evidence="1">
    <location>
        <begin position="31"/>
        <end position="108"/>
    </location>
</feature>
<dbReference type="Proteomes" id="UP001417504">
    <property type="component" value="Unassembled WGS sequence"/>
</dbReference>
<keyword evidence="4" id="KW-1185">Reference proteome</keyword>
<feature type="signal peptide" evidence="2">
    <location>
        <begin position="1"/>
        <end position="17"/>
    </location>
</feature>
<evidence type="ECO:0008006" key="5">
    <source>
        <dbReference type="Google" id="ProtNLM"/>
    </source>
</evidence>
<dbReference type="EMBL" id="JBBNAE010000010">
    <property type="protein sequence ID" value="KAK9090238.1"/>
    <property type="molecule type" value="Genomic_DNA"/>
</dbReference>